<evidence type="ECO:0000259" key="2">
    <source>
        <dbReference type="Pfam" id="PF00496"/>
    </source>
</evidence>
<proteinExistence type="predicted"/>
<dbReference type="EMBL" id="CP069197">
    <property type="protein sequence ID" value="QRG84663.1"/>
    <property type="molecule type" value="Genomic_DNA"/>
</dbReference>
<reference evidence="4 5" key="1">
    <citation type="submission" date="2021-01" db="EMBL/GenBank/DDBJ databases">
        <title>Characterization of a novel blaVMB-2- harboring plasmid in Vibrio diabolicus.</title>
        <authorList>
            <person name="Liu M."/>
        </authorList>
    </citation>
    <scope>NUCLEOTIDE SEQUENCE [LARGE SCALE GENOMIC DNA]</scope>
    <source>
        <strain evidence="4 5">SLV18</strain>
    </source>
</reference>
<accession>A0AA92LVF6</accession>
<dbReference type="PANTHER" id="PTHR30290:SF72">
    <property type="entry name" value="HTH-TYPE TRANSCRIPTIONAL REGULATOR SGRR"/>
    <property type="match status" value="1"/>
</dbReference>
<dbReference type="Pfam" id="PF00496">
    <property type="entry name" value="SBP_bac_5"/>
    <property type="match status" value="1"/>
</dbReference>
<protein>
    <submittedName>
        <fullName evidence="4">SgrR family transcriptional regulator</fullName>
    </submittedName>
</protein>
<name>A0AA92LVF6_9VIBR</name>
<dbReference type="InterPro" id="IPR025370">
    <property type="entry name" value="SgrR_HTH_N"/>
</dbReference>
<organism evidence="4 5">
    <name type="scientific">Vibrio diabolicus</name>
    <dbReference type="NCBI Taxonomy" id="50719"/>
    <lineage>
        <taxon>Bacteria</taxon>
        <taxon>Pseudomonadati</taxon>
        <taxon>Pseudomonadota</taxon>
        <taxon>Gammaproteobacteria</taxon>
        <taxon>Vibrionales</taxon>
        <taxon>Vibrionaceae</taxon>
        <taxon>Vibrio</taxon>
        <taxon>Vibrio diabolicus subgroup</taxon>
    </lineage>
</organism>
<evidence type="ECO:0000256" key="1">
    <source>
        <dbReference type="ARBA" id="ARBA00023125"/>
    </source>
</evidence>
<dbReference type="Gene3D" id="3.40.190.10">
    <property type="entry name" value="Periplasmic binding protein-like II"/>
    <property type="match status" value="1"/>
</dbReference>
<evidence type="ECO:0000259" key="3">
    <source>
        <dbReference type="Pfam" id="PF12793"/>
    </source>
</evidence>
<dbReference type="SUPFAM" id="SSF53850">
    <property type="entry name" value="Periplasmic binding protein-like II"/>
    <property type="match status" value="1"/>
</dbReference>
<sequence length="551" mass="63609">MTETCLRRLSQLLKHYKHSQTYQVNLDDLELVFSTSRRNISNILRILDSYNWIHWEPGRGRGKASTLKVTVTIHQALYFTIRNEINNGSFDVISRLLEHYRSTAVSALSQALAEVSEENKDSNTLIVSQYPWVDELTPSLTYRFSELQVIRSLYDTLFTVDHYGQLKNHLACEYKNEGSCIYIWLRPDIYCHDGLTLQAEDVVHSLNKLITTDGPVQKLLQQVTRISFDNAKQAIRIDLKQPNNLFIYCLATANASITTRRQKSFKGRSITIGTGPFVLRHWDTDKIVLKKHHNYFAKKALLEQITLSHQGTELDQYISYNQETDDTECYMIQAFSFLARNRRAECSLSEQTWQRLFSFIESRRFEFAKANGLETMHILDDNSHNESVPQLEGTLVITHPKWTIDYLSKANQWIVDLIRQTGLHVEFVELTDASNPQLVKEQADLLFVEDVIEPPLTYGIYEWLLTGTGIRFALHSDEFEQHVNHVHDAVSDPTPEKRLEGILSELRADTTILPLFWGQEKITRAKGVSGVQLRKSGYSDFYKLRVRAGQD</sequence>
<evidence type="ECO:0000313" key="5">
    <source>
        <dbReference type="Proteomes" id="UP000596337"/>
    </source>
</evidence>
<dbReference type="InterPro" id="IPR000914">
    <property type="entry name" value="SBP_5_dom"/>
</dbReference>
<dbReference type="InterPro" id="IPR039424">
    <property type="entry name" value="SBP_5"/>
</dbReference>
<evidence type="ECO:0000313" key="4">
    <source>
        <dbReference type="EMBL" id="QRG84663.1"/>
    </source>
</evidence>
<dbReference type="Pfam" id="PF12793">
    <property type="entry name" value="SgrR_N"/>
    <property type="match status" value="1"/>
</dbReference>
<dbReference type="GO" id="GO:0003677">
    <property type="term" value="F:DNA binding"/>
    <property type="evidence" value="ECO:0007669"/>
    <property type="project" value="UniProtKB-KW"/>
</dbReference>
<keyword evidence="1" id="KW-0238">DNA-binding</keyword>
<dbReference type="GO" id="GO:1904680">
    <property type="term" value="F:peptide transmembrane transporter activity"/>
    <property type="evidence" value="ECO:0007669"/>
    <property type="project" value="TreeGrafter"/>
</dbReference>
<dbReference type="RefSeq" id="WP_203342860.1">
    <property type="nucleotide sequence ID" value="NZ_CANMIY010000011.1"/>
</dbReference>
<dbReference type="AlphaFoldDB" id="A0AA92LVF6"/>
<dbReference type="GO" id="GO:0015833">
    <property type="term" value="P:peptide transport"/>
    <property type="evidence" value="ECO:0007669"/>
    <property type="project" value="TreeGrafter"/>
</dbReference>
<feature type="domain" description="Transcriptional regulator SgrR N-terminal HTH" evidence="3">
    <location>
        <begin position="10"/>
        <end position="115"/>
    </location>
</feature>
<gene>
    <name evidence="4" type="ORF">JOS67_21135</name>
</gene>
<feature type="domain" description="Solute-binding protein family 5" evidence="2">
    <location>
        <begin position="179"/>
        <end position="308"/>
    </location>
</feature>
<dbReference type="Proteomes" id="UP000596337">
    <property type="component" value="Chromosome 2"/>
</dbReference>
<dbReference type="PANTHER" id="PTHR30290">
    <property type="entry name" value="PERIPLASMIC BINDING COMPONENT OF ABC TRANSPORTER"/>
    <property type="match status" value="1"/>
</dbReference>